<evidence type="ECO:0000313" key="3">
    <source>
        <dbReference type="Proteomes" id="UP000675880"/>
    </source>
</evidence>
<reference evidence="2 3" key="1">
    <citation type="submission" date="2021-02" db="EMBL/GenBank/DDBJ databases">
        <authorList>
            <person name="Han P."/>
        </authorList>
    </citation>
    <scope>NUCLEOTIDE SEQUENCE [LARGE SCALE GENOMIC DNA]</scope>
    <source>
        <strain evidence="2">Candidatus Nitrospira sp. ZN2</strain>
    </source>
</reference>
<evidence type="ECO:0000313" key="2">
    <source>
        <dbReference type="EMBL" id="CAE6692692.1"/>
    </source>
</evidence>
<dbReference type="Pfam" id="PF11146">
    <property type="entry name" value="DUF2905"/>
    <property type="match status" value="1"/>
</dbReference>
<dbReference type="Proteomes" id="UP000675880">
    <property type="component" value="Unassembled WGS sequence"/>
</dbReference>
<gene>
    <name evidence="2" type="ORF">NSPZN2_10300</name>
</gene>
<dbReference type="InterPro" id="IPR021320">
    <property type="entry name" value="DUF2905"/>
</dbReference>
<dbReference type="EMBL" id="CAJNBJ010000001">
    <property type="protein sequence ID" value="CAE6692692.1"/>
    <property type="molecule type" value="Genomic_DNA"/>
</dbReference>
<keyword evidence="1" id="KW-1133">Transmembrane helix</keyword>
<dbReference type="PANTHER" id="PTHR36443:SF1">
    <property type="entry name" value="BSR5223 PROTEIN"/>
    <property type="match status" value="1"/>
</dbReference>
<dbReference type="PANTHER" id="PTHR36443">
    <property type="entry name" value="BSR5223 PROTEIN"/>
    <property type="match status" value="1"/>
</dbReference>
<dbReference type="RefSeq" id="WP_246507339.1">
    <property type="nucleotide sequence ID" value="NZ_CAJNBJ010000001.1"/>
</dbReference>
<feature type="transmembrane region" description="Helical" evidence="1">
    <location>
        <begin position="58"/>
        <end position="83"/>
    </location>
</feature>
<organism evidence="2 3">
    <name type="scientific">Nitrospira defluvii</name>
    <dbReference type="NCBI Taxonomy" id="330214"/>
    <lineage>
        <taxon>Bacteria</taxon>
        <taxon>Pseudomonadati</taxon>
        <taxon>Nitrospirota</taxon>
        <taxon>Nitrospiria</taxon>
        <taxon>Nitrospirales</taxon>
        <taxon>Nitrospiraceae</taxon>
        <taxon>Nitrospira</taxon>
    </lineage>
</organism>
<accession>A0ABM8QED3</accession>
<keyword evidence="1" id="KW-0812">Transmembrane</keyword>
<keyword evidence="3" id="KW-1185">Reference proteome</keyword>
<name>A0ABM8QED3_9BACT</name>
<comment type="caution">
    <text evidence="2">The sequence shown here is derived from an EMBL/GenBank/DDBJ whole genome shotgun (WGS) entry which is preliminary data.</text>
</comment>
<proteinExistence type="predicted"/>
<evidence type="ECO:0000256" key="1">
    <source>
        <dbReference type="SAM" id="Phobius"/>
    </source>
</evidence>
<protein>
    <recommendedName>
        <fullName evidence="4">DUF2905 domain-containing protein</fullName>
    </recommendedName>
</protein>
<evidence type="ECO:0008006" key="4">
    <source>
        <dbReference type="Google" id="ProtNLM"/>
    </source>
</evidence>
<sequence length="85" mass="9332">MMDAWNGIGRLLIVAGLALAAVGLILTLAEKWPGIGSLFGWVGRLPGDLSITRERFSLYAPIATSLVLSILLSLLFYVLSWLFRR</sequence>
<keyword evidence="1" id="KW-0472">Membrane</keyword>